<gene>
    <name evidence="2" type="ORF">KK137_00230</name>
</gene>
<dbReference type="RefSeq" id="WP_214533817.1">
    <property type="nucleotide sequence ID" value="NZ_JAHFVK010000001.1"/>
</dbReference>
<feature type="domain" description="SnoaL-like" evidence="1">
    <location>
        <begin position="24"/>
        <end position="123"/>
    </location>
</feature>
<dbReference type="PANTHER" id="PTHR41252">
    <property type="entry name" value="BLR2505 PROTEIN"/>
    <property type="match status" value="1"/>
</dbReference>
<keyword evidence="3" id="KW-1185">Reference proteome</keyword>
<name>A0ABS5VYZ4_9SPHN</name>
<dbReference type="InterPro" id="IPR032710">
    <property type="entry name" value="NTF2-like_dom_sf"/>
</dbReference>
<evidence type="ECO:0000259" key="1">
    <source>
        <dbReference type="Pfam" id="PF12680"/>
    </source>
</evidence>
<dbReference type="InterPro" id="IPR037401">
    <property type="entry name" value="SnoaL-like"/>
</dbReference>
<dbReference type="Proteomes" id="UP000811255">
    <property type="component" value="Unassembled WGS sequence"/>
</dbReference>
<reference evidence="2 3" key="1">
    <citation type="submission" date="2021-05" db="EMBL/GenBank/DDBJ databases">
        <title>Croceibacterium sp. LX-88 genome sequence.</title>
        <authorList>
            <person name="Luo X."/>
        </authorList>
    </citation>
    <scope>NUCLEOTIDE SEQUENCE [LARGE SCALE GENOMIC DNA]</scope>
    <source>
        <strain evidence="2 3">LX-88</strain>
    </source>
</reference>
<dbReference type="EMBL" id="JAHFVK010000001">
    <property type="protein sequence ID" value="MBT2132745.1"/>
    <property type="molecule type" value="Genomic_DNA"/>
</dbReference>
<comment type="caution">
    <text evidence="2">The sequence shown here is derived from an EMBL/GenBank/DDBJ whole genome shotgun (WGS) entry which is preliminary data.</text>
</comment>
<accession>A0ABS5VYZ4</accession>
<dbReference type="Gene3D" id="3.10.450.50">
    <property type="match status" value="1"/>
</dbReference>
<protein>
    <submittedName>
        <fullName evidence="2">Nuclear transport factor 2 family protein</fullName>
    </submittedName>
</protein>
<dbReference type="PANTHER" id="PTHR41252:SF1">
    <property type="entry name" value="BLR2505 PROTEIN"/>
    <property type="match status" value="1"/>
</dbReference>
<evidence type="ECO:0000313" key="3">
    <source>
        <dbReference type="Proteomes" id="UP000811255"/>
    </source>
</evidence>
<proteinExistence type="predicted"/>
<evidence type="ECO:0000313" key="2">
    <source>
        <dbReference type="EMBL" id="MBT2132745.1"/>
    </source>
</evidence>
<dbReference type="Pfam" id="PF12680">
    <property type="entry name" value="SnoaL_2"/>
    <property type="match status" value="1"/>
</dbReference>
<sequence>MSDDLSNATRVAAAYRQWEESLGTNPEPFMALADENVEMASVLDPPDMHELASDHYGLDRMREYFAAIEQDWEMIDFPNERVVEQGDTVVWIGRCSWRNRHTGLVISSPKVDIWTFRDGKAVRFLELFDTLGFARAAGLLPQLAARFG</sequence>
<dbReference type="SUPFAM" id="SSF54427">
    <property type="entry name" value="NTF2-like"/>
    <property type="match status" value="1"/>
</dbReference>
<organism evidence="2 3">
    <name type="scientific">Croceibacterium selenioxidans</name>
    <dbReference type="NCBI Taxonomy" id="2838833"/>
    <lineage>
        <taxon>Bacteria</taxon>
        <taxon>Pseudomonadati</taxon>
        <taxon>Pseudomonadota</taxon>
        <taxon>Alphaproteobacteria</taxon>
        <taxon>Sphingomonadales</taxon>
        <taxon>Erythrobacteraceae</taxon>
        <taxon>Croceibacterium</taxon>
    </lineage>
</organism>